<dbReference type="AlphaFoldDB" id="A0A8C5MRI3"/>
<accession>A0A8C5MRI3</accession>
<dbReference type="InterPro" id="IPR043502">
    <property type="entry name" value="DNA/RNA_pol_sf"/>
</dbReference>
<dbReference type="GO" id="GO:0003824">
    <property type="term" value="F:catalytic activity"/>
    <property type="evidence" value="ECO:0007669"/>
    <property type="project" value="InterPro"/>
</dbReference>
<feature type="domain" description="Reverse transcriptase" evidence="1">
    <location>
        <begin position="499"/>
        <end position="773"/>
    </location>
</feature>
<proteinExistence type="predicted"/>
<dbReference type="SUPFAM" id="SSF56219">
    <property type="entry name" value="DNase I-like"/>
    <property type="match status" value="1"/>
</dbReference>
<dbReference type="CDD" id="cd01650">
    <property type="entry name" value="RT_nLTR_like"/>
    <property type="match status" value="1"/>
</dbReference>
<dbReference type="GeneTree" id="ENSGT00940000165023"/>
<dbReference type="PANTHER" id="PTHR31635:SF196">
    <property type="entry name" value="REVERSE TRANSCRIPTASE DOMAIN-CONTAINING PROTEIN-RELATED"/>
    <property type="match status" value="1"/>
</dbReference>
<dbReference type="CDD" id="cd09076">
    <property type="entry name" value="L1-EN"/>
    <property type="match status" value="1"/>
</dbReference>
<dbReference type="Proteomes" id="UP000694569">
    <property type="component" value="Unplaced"/>
</dbReference>
<evidence type="ECO:0000313" key="2">
    <source>
        <dbReference type="Ensembl" id="ENSLLEP00000016032.1"/>
    </source>
</evidence>
<dbReference type="InterPro" id="IPR000477">
    <property type="entry name" value="RT_dom"/>
</dbReference>
<dbReference type="InterPro" id="IPR005135">
    <property type="entry name" value="Endo/exonuclease/phosphatase"/>
</dbReference>
<dbReference type="PANTHER" id="PTHR31635">
    <property type="entry name" value="REVERSE TRANSCRIPTASE DOMAIN-CONTAINING PROTEIN-RELATED"/>
    <property type="match status" value="1"/>
</dbReference>
<dbReference type="Gene3D" id="3.60.10.10">
    <property type="entry name" value="Endonuclease/exonuclease/phosphatase"/>
    <property type="match status" value="1"/>
</dbReference>
<keyword evidence="3" id="KW-1185">Reference proteome</keyword>
<sequence>MVKVRFMSWNVRGLNIPQKRRMALIDFQRQKGEVLFLQETHFRDDAAPSLTSRHYPQGFYSNYTESKARGVAILVARHVPFTCTHQLNDPHGRYLFIKGTLGDRCITMANLYLPNKGQCGALRSILTKLDGFTEGILICGGDFNVPLDSSREGIPNSPSVDPSLRRRFLQLLHQYQLVDGWKTLHPSTKDYTFYSPVAKSYSRLDTFLIPHHHLQCLQAATIAPITWSDHAPVSIRIEFDSIPSTQCSWRLNESLLCDALIRQEIQDAVTQYFVENDTPEITPPLLWEAHKCVLRGKLIQIGAQRKRERRAEVGDLVQSIHILETSHKQTHSLDVFKELTEQRAKLTSLLSQQSLRSLQLTKRLYYSQGNKCGRLLANALKQRRQTTYIPKIQGEEGKIHHLTSDITATFYKYFSSLYCLRDSPPSKVDIRAYLKESLHSSLPPEVAETLEAPFTPKELFEAIRSTATGKSPGPDGFTIAYYKTFLPFLSPHLLKMINSLDDDISLDPSTLRAHITLIPKPDKDHTQVTNYRPISLLNADVKLMAKMMATRLNPLINNLVHPDQTGFIPSREARDNTQRAIALVHMAHNTKTPTLFLSIDAEKAFDRVDWSFLMETMSILGFGPRWLMWIRSLYSNPRASLRVNGTYSQDLHIHNGTRQGCPLSPLLFVLTLEPLLQRIRDHPQITGFPLSFHHYKVAAFADDILLTLTNPVKSLRHLMGELDTYGRLSNFQINRAKCEVMGVGVQGGVREEVSRRFPFKWRADSLRYLGVILPKDLTKLYNANYEPLLRKVEHDLKRWRIPNVSWLGRINIVKMNILPRFLYIFQSVPIGVPPAFHRQLKSAFLKYIWNDIHPRIPYAVMTRHRNRGGLGLPDLELYHTAALFLKLADWSKSPPHKLWVHLEQKTLKVPITTLPWQSVPLKFLLHSYHPLVTPTLIKWRKLRRTLALSPHPSPFMPVTHNPLFPEGMHHGFLPQTVEGPYLPLTDCIGDSGLLHIDVLLKGDRHTSLECFRYNQIKHFLLSIGELSGLRRDETPFETLCVIDPPLPHTLSTIYGTLLDASSPTLPAYATKWNTELIEPISEDDWGKNFQTAAHASRSLHIQQSHYKFLSRWYLTPTRLHKIFPTATDRCWRCNLSPGTLLHIWWTCPLIKNYWDAIFRIINEITDLALLPSPQVALFHLVPLSSLTYRKSLAIQLFNVAKAQIPKKWRSTEPPSITDWIQAVEGVRVMEEQCLSLENKYDKYFALWYWWLDFLAKRGSKPTDIPQQTQ</sequence>
<dbReference type="InterPro" id="IPR036691">
    <property type="entry name" value="Endo/exonu/phosph_ase_sf"/>
</dbReference>
<protein>
    <recommendedName>
        <fullName evidence="1">Reverse transcriptase domain-containing protein</fullName>
    </recommendedName>
</protein>
<evidence type="ECO:0000259" key="1">
    <source>
        <dbReference type="PROSITE" id="PS50878"/>
    </source>
</evidence>
<dbReference type="PROSITE" id="PS50878">
    <property type="entry name" value="RT_POL"/>
    <property type="match status" value="1"/>
</dbReference>
<evidence type="ECO:0000313" key="3">
    <source>
        <dbReference type="Proteomes" id="UP000694569"/>
    </source>
</evidence>
<organism evidence="2 3">
    <name type="scientific">Leptobrachium leishanense</name>
    <name type="common">Leishan spiny toad</name>
    <dbReference type="NCBI Taxonomy" id="445787"/>
    <lineage>
        <taxon>Eukaryota</taxon>
        <taxon>Metazoa</taxon>
        <taxon>Chordata</taxon>
        <taxon>Craniata</taxon>
        <taxon>Vertebrata</taxon>
        <taxon>Euteleostomi</taxon>
        <taxon>Amphibia</taxon>
        <taxon>Batrachia</taxon>
        <taxon>Anura</taxon>
        <taxon>Pelobatoidea</taxon>
        <taxon>Megophryidae</taxon>
        <taxon>Leptobrachium</taxon>
    </lineage>
</organism>
<reference evidence="2" key="1">
    <citation type="submission" date="2025-08" db="UniProtKB">
        <authorList>
            <consortium name="Ensembl"/>
        </authorList>
    </citation>
    <scope>IDENTIFICATION</scope>
</reference>
<dbReference type="SUPFAM" id="SSF56672">
    <property type="entry name" value="DNA/RNA polymerases"/>
    <property type="match status" value="1"/>
</dbReference>
<dbReference type="Ensembl" id="ENSLLET00000016645.1">
    <property type="protein sequence ID" value="ENSLLEP00000016032.1"/>
    <property type="gene ID" value="ENSLLEG00000010211.1"/>
</dbReference>
<name>A0A8C5MRI3_9ANUR</name>
<dbReference type="OrthoDB" id="10014409at2759"/>
<reference evidence="2" key="2">
    <citation type="submission" date="2025-09" db="UniProtKB">
        <authorList>
            <consortium name="Ensembl"/>
        </authorList>
    </citation>
    <scope>IDENTIFICATION</scope>
</reference>
<dbReference type="Pfam" id="PF03372">
    <property type="entry name" value="Exo_endo_phos"/>
    <property type="match status" value="1"/>
</dbReference>
<dbReference type="Pfam" id="PF00078">
    <property type="entry name" value="RVT_1"/>
    <property type="match status" value="1"/>
</dbReference>